<keyword evidence="3" id="KW-0804">Transcription</keyword>
<dbReference type="AlphaFoldDB" id="A0A7J5YCL7"/>
<comment type="caution">
    <text evidence="6">The sequence shown here is derived from an EMBL/GenBank/DDBJ whole genome shotgun (WGS) entry which is preliminary data.</text>
</comment>
<dbReference type="EMBL" id="JAAKFY010000013">
    <property type="protein sequence ID" value="KAF3847206.1"/>
    <property type="molecule type" value="Genomic_DNA"/>
</dbReference>
<dbReference type="OrthoDB" id="10252328at2759"/>
<sequence>MGGRCKLEELEERGYETADIGAGLSPRPGETAAGLPEPDSPVHGGTFQDVGGKRKGEKCSSYDGDKVYLGVRVKMPVRDLLKKIRVTKAGKIKTYRRQATSQNSQGTPNRQVLRSRLYNSAYHFGSQRKGSTQSLEELAIIVEVLEEDLRTGSICHSSPPLIPQSYMSYSPLPMDYQQTLSPDGVMHTSLQPSSMGNFGRRGECVDPQNHDWNLNNSSYFLAQLKKEESQLMDVSNARALGYAIAKRMAAHNSLDLKDSDGMTALLHAAKHNQHLMVADLIQMSVIQCASVALKATVRQLNSSMTPSQSRLQMLRQEQMMETLECLLQMGA</sequence>
<evidence type="ECO:0000256" key="4">
    <source>
        <dbReference type="SAM" id="MobiDB-lite"/>
    </source>
</evidence>
<accession>A0A7J5YCL7</accession>
<evidence type="ECO:0000259" key="5">
    <source>
        <dbReference type="PROSITE" id="PS52003"/>
    </source>
</evidence>
<dbReference type="GO" id="GO:0070974">
    <property type="term" value="F:POU domain binding"/>
    <property type="evidence" value="ECO:0007669"/>
    <property type="project" value="InterPro"/>
</dbReference>
<evidence type="ECO:0000256" key="3">
    <source>
        <dbReference type="ARBA" id="ARBA00023163"/>
    </source>
</evidence>
<gene>
    <name evidence="6" type="ORF">F7725_020234</name>
</gene>
<dbReference type="InterPro" id="IPR047571">
    <property type="entry name" value="OCA"/>
</dbReference>
<name>A0A7J5YCL7_DISMA</name>
<feature type="region of interest" description="Disordered" evidence="4">
    <location>
        <begin position="16"/>
        <end position="55"/>
    </location>
</feature>
<proteinExistence type="predicted"/>
<feature type="domain" description="OCA" evidence="5">
    <location>
        <begin position="65"/>
        <end position="87"/>
    </location>
</feature>
<protein>
    <recommendedName>
        <fullName evidence="5">OCA domain-containing protein</fullName>
    </recommendedName>
</protein>
<evidence type="ECO:0000313" key="7">
    <source>
        <dbReference type="Proteomes" id="UP000518266"/>
    </source>
</evidence>
<keyword evidence="1" id="KW-0805">Transcription regulation</keyword>
<evidence type="ECO:0000256" key="1">
    <source>
        <dbReference type="ARBA" id="ARBA00023015"/>
    </source>
</evidence>
<dbReference type="PROSITE" id="PS52003">
    <property type="entry name" value="OCA"/>
    <property type="match status" value="1"/>
</dbReference>
<dbReference type="GO" id="GO:0003677">
    <property type="term" value="F:DNA binding"/>
    <property type="evidence" value="ECO:0007669"/>
    <property type="project" value="InterPro"/>
</dbReference>
<dbReference type="Proteomes" id="UP000518266">
    <property type="component" value="Unassembled WGS sequence"/>
</dbReference>
<evidence type="ECO:0000313" key="6">
    <source>
        <dbReference type="EMBL" id="KAF3847206.1"/>
    </source>
</evidence>
<reference evidence="6 7" key="1">
    <citation type="submission" date="2020-03" db="EMBL/GenBank/DDBJ databases">
        <title>Dissostichus mawsoni Genome sequencing and assembly.</title>
        <authorList>
            <person name="Park H."/>
        </authorList>
    </citation>
    <scope>NUCLEOTIDE SEQUENCE [LARGE SCALE GENOMIC DNA]</scope>
    <source>
        <strain evidence="6">DM0001</strain>
        <tissue evidence="6">Muscle</tissue>
    </source>
</reference>
<evidence type="ECO:0000256" key="2">
    <source>
        <dbReference type="ARBA" id="ARBA00023159"/>
    </source>
</evidence>
<keyword evidence="2" id="KW-0010">Activator</keyword>
<keyword evidence="7" id="KW-1185">Reference proteome</keyword>
<organism evidence="6 7">
    <name type="scientific">Dissostichus mawsoni</name>
    <name type="common">Antarctic cod</name>
    <dbReference type="NCBI Taxonomy" id="36200"/>
    <lineage>
        <taxon>Eukaryota</taxon>
        <taxon>Metazoa</taxon>
        <taxon>Chordata</taxon>
        <taxon>Craniata</taxon>
        <taxon>Vertebrata</taxon>
        <taxon>Euteleostomi</taxon>
        <taxon>Actinopterygii</taxon>
        <taxon>Neopterygii</taxon>
        <taxon>Teleostei</taxon>
        <taxon>Neoteleostei</taxon>
        <taxon>Acanthomorphata</taxon>
        <taxon>Eupercaria</taxon>
        <taxon>Perciformes</taxon>
        <taxon>Notothenioidei</taxon>
        <taxon>Nototheniidae</taxon>
        <taxon>Dissostichus</taxon>
    </lineage>
</organism>